<name>A0A8H4AA14_GIGMA</name>
<protein>
    <submittedName>
        <fullName evidence="1">C2h2-type zinc finger transcription factor</fullName>
    </submittedName>
</protein>
<dbReference type="AlphaFoldDB" id="A0A8H4AA14"/>
<organism evidence="1 2">
    <name type="scientific">Gigaspora margarita</name>
    <dbReference type="NCBI Taxonomy" id="4874"/>
    <lineage>
        <taxon>Eukaryota</taxon>
        <taxon>Fungi</taxon>
        <taxon>Fungi incertae sedis</taxon>
        <taxon>Mucoromycota</taxon>
        <taxon>Glomeromycotina</taxon>
        <taxon>Glomeromycetes</taxon>
        <taxon>Diversisporales</taxon>
        <taxon>Gigasporaceae</taxon>
        <taxon>Gigaspora</taxon>
    </lineage>
</organism>
<dbReference type="EMBL" id="WTPW01000887">
    <property type="protein sequence ID" value="KAF0471690.1"/>
    <property type="molecule type" value="Genomic_DNA"/>
</dbReference>
<gene>
    <name evidence="1" type="ORF">F8M41_025145</name>
</gene>
<dbReference type="Proteomes" id="UP000439903">
    <property type="component" value="Unassembled WGS sequence"/>
</dbReference>
<sequence>MMNKFVRKLQTVGMLHNANRFQLLTLDVPKGYICRIRRFDFHEVASHINNPPLAFVLKDILRARAIIKQTLELVQEKKSDLDNLDDFDDNGREINRSERCTTPLTITLNKTHKTPEKKTVL</sequence>
<evidence type="ECO:0000313" key="1">
    <source>
        <dbReference type="EMBL" id="KAF0471690.1"/>
    </source>
</evidence>
<evidence type="ECO:0000313" key="2">
    <source>
        <dbReference type="Proteomes" id="UP000439903"/>
    </source>
</evidence>
<reference evidence="1 2" key="1">
    <citation type="journal article" date="2019" name="Environ. Microbiol.">
        <title>At the nexus of three kingdoms: the genome of the mycorrhizal fungus Gigaspora margarita provides insights into plant, endobacterial and fungal interactions.</title>
        <authorList>
            <person name="Venice F."/>
            <person name="Ghignone S."/>
            <person name="Salvioli di Fossalunga A."/>
            <person name="Amselem J."/>
            <person name="Novero M."/>
            <person name="Xianan X."/>
            <person name="Sedzielewska Toro K."/>
            <person name="Morin E."/>
            <person name="Lipzen A."/>
            <person name="Grigoriev I.V."/>
            <person name="Henrissat B."/>
            <person name="Martin F.M."/>
            <person name="Bonfante P."/>
        </authorList>
    </citation>
    <scope>NUCLEOTIDE SEQUENCE [LARGE SCALE GENOMIC DNA]</scope>
    <source>
        <strain evidence="1 2">BEG34</strain>
    </source>
</reference>
<keyword evidence="2" id="KW-1185">Reference proteome</keyword>
<comment type="caution">
    <text evidence="1">The sequence shown here is derived from an EMBL/GenBank/DDBJ whole genome shotgun (WGS) entry which is preliminary data.</text>
</comment>
<accession>A0A8H4AA14</accession>
<dbReference type="OrthoDB" id="2413529at2759"/>
<proteinExistence type="predicted"/>